<organism evidence="1 2">
    <name type="scientific">Laspinema palackyanum D2a</name>
    <dbReference type="NCBI Taxonomy" id="2953684"/>
    <lineage>
        <taxon>Bacteria</taxon>
        <taxon>Bacillati</taxon>
        <taxon>Cyanobacteriota</taxon>
        <taxon>Cyanophyceae</taxon>
        <taxon>Oscillatoriophycideae</taxon>
        <taxon>Oscillatoriales</taxon>
        <taxon>Laspinemataceae</taxon>
        <taxon>Laspinema</taxon>
        <taxon>Laspinema palackyanum</taxon>
    </lineage>
</organism>
<reference evidence="1 2" key="1">
    <citation type="journal article" date="2022" name="Front. Microbiol.">
        <title>High genomic differentiation and limited gene flow indicate recent cryptic speciation within the genus Laspinema (cyanobacteria).</title>
        <authorList>
            <person name="Stanojkovic A."/>
            <person name="Skoupy S."/>
            <person name="Skaloud P."/>
            <person name="Dvorak P."/>
        </authorList>
    </citation>
    <scope>NUCLEOTIDE SEQUENCE [LARGE SCALE GENOMIC DNA]</scope>
    <source>
        <strain evidence="1 2">D2a</strain>
    </source>
</reference>
<dbReference type="EMBL" id="JAMXFF010000012">
    <property type="protein sequence ID" value="MCT7966678.1"/>
    <property type="molecule type" value="Genomic_DNA"/>
</dbReference>
<gene>
    <name evidence="1" type="ORF">NG799_10080</name>
</gene>
<evidence type="ECO:0000313" key="2">
    <source>
        <dbReference type="Proteomes" id="UP001525890"/>
    </source>
</evidence>
<protein>
    <submittedName>
        <fullName evidence="1">Uncharacterized protein</fullName>
    </submittedName>
</protein>
<accession>A0ABT2MPP8</accession>
<comment type="caution">
    <text evidence="1">The sequence shown here is derived from an EMBL/GenBank/DDBJ whole genome shotgun (WGS) entry which is preliminary data.</text>
</comment>
<dbReference type="Proteomes" id="UP001525890">
    <property type="component" value="Unassembled WGS sequence"/>
</dbReference>
<name>A0ABT2MPP8_9CYAN</name>
<keyword evidence="2" id="KW-1185">Reference proteome</keyword>
<evidence type="ECO:0000313" key="1">
    <source>
        <dbReference type="EMBL" id="MCT7966678.1"/>
    </source>
</evidence>
<sequence length="70" mass="7435">MVIHLTSKYTSGPLPLARGGLGWGPSSPIPYGIAPLTATSRTLGGDHTFMESGETSFLVTCDRYGRRTPP</sequence>
<dbReference type="RefSeq" id="WP_368006313.1">
    <property type="nucleotide sequence ID" value="NZ_JAMXFF010000012.1"/>
</dbReference>
<proteinExistence type="predicted"/>